<protein>
    <submittedName>
        <fullName evidence="5">Site-specific integrase</fullName>
    </submittedName>
</protein>
<dbReference type="Gene3D" id="1.10.443.10">
    <property type="entry name" value="Intergrase catalytic core"/>
    <property type="match status" value="1"/>
</dbReference>
<dbReference type="Proteomes" id="UP000664277">
    <property type="component" value="Unassembled WGS sequence"/>
</dbReference>
<gene>
    <name evidence="5" type="ORF">J0M35_01880</name>
</gene>
<dbReference type="PANTHER" id="PTHR30629:SF2">
    <property type="entry name" value="PROPHAGE INTEGRASE INTS-RELATED"/>
    <property type="match status" value="1"/>
</dbReference>
<reference evidence="5" key="1">
    <citation type="submission" date="2021-02" db="EMBL/GenBank/DDBJ databases">
        <title>Genome-Resolved Metagenomics of a Microbial Community Performing Photosynthetic Biological Nutrient Removal.</title>
        <authorList>
            <person name="Mcdaniel E.A."/>
        </authorList>
    </citation>
    <scope>NUCLEOTIDE SEQUENCE</scope>
    <source>
        <strain evidence="5">UWPOB_OBS1</strain>
    </source>
</reference>
<keyword evidence="3" id="KW-0233">DNA recombination</keyword>
<dbReference type="SUPFAM" id="SSF56349">
    <property type="entry name" value="DNA breaking-rejoining enzymes"/>
    <property type="match status" value="1"/>
</dbReference>
<dbReference type="InterPro" id="IPR002104">
    <property type="entry name" value="Integrase_catalytic"/>
</dbReference>
<comment type="caution">
    <text evidence="5">The sequence shown here is derived from an EMBL/GenBank/DDBJ whole genome shotgun (WGS) entry which is preliminary data.</text>
</comment>
<evidence type="ECO:0000256" key="3">
    <source>
        <dbReference type="ARBA" id="ARBA00023172"/>
    </source>
</evidence>
<comment type="similarity">
    <text evidence="1">Belongs to the 'phage' integrase family.</text>
</comment>
<dbReference type="GO" id="GO:0015074">
    <property type="term" value="P:DNA integration"/>
    <property type="evidence" value="ECO:0007669"/>
    <property type="project" value="UniProtKB-KW"/>
</dbReference>
<evidence type="ECO:0000313" key="6">
    <source>
        <dbReference type="Proteomes" id="UP000664277"/>
    </source>
</evidence>
<dbReference type="Pfam" id="PF00589">
    <property type="entry name" value="Phage_integrase"/>
    <property type="match status" value="1"/>
</dbReference>
<name>A0A8J7TLJ1_9BACT</name>
<dbReference type="CDD" id="cd00796">
    <property type="entry name" value="INT_Rci_Hp1_C"/>
    <property type="match status" value="1"/>
</dbReference>
<feature type="domain" description="Tyr recombinase" evidence="4">
    <location>
        <begin position="18"/>
        <end position="190"/>
    </location>
</feature>
<dbReference type="AlphaFoldDB" id="A0A8J7TLJ1"/>
<dbReference type="GO" id="GO:0003677">
    <property type="term" value="F:DNA binding"/>
    <property type="evidence" value="ECO:0007669"/>
    <property type="project" value="InterPro"/>
</dbReference>
<dbReference type="GO" id="GO:0006310">
    <property type="term" value="P:DNA recombination"/>
    <property type="evidence" value="ECO:0007669"/>
    <property type="project" value="UniProtKB-KW"/>
</dbReference>
<dbReference type="InterPro" id="IPR011010">
    <property type="entry name" value="DNA_brk_join_enz"/>
</dbReference>
<dbReference type="InterPro" id="IPR013762">
    <property type="entry name" value="Integrase-like_cat_sf"/>
</dbReference>
<evidence type="ECO:0000259" key="4">
    <source>
        <dbReference type="PROSITE" id="PS51898"/>
    </source>
</evidence>
<evidence type="ECO:0000256" key="2">
    <source>
        <dbReference type="ARBA" id="ARBA00022908"/>
    </source>
</evidence>
<dbReference type="PROSITE" id="PS51898">
    <property type="entry name" value="TYR_RECOMBINASE"/>
    <property type="match status" value="1"/>
</dbReference>
<evidence type="ECO:0000313" key="5">
    <source>
        <dbReference type="EMBL" id="MBN8659083.1"/>
    </source>
</evidence>
<dbReference type="InterPro" id="IPR050808">
    <property type="entry name" value="Phage_Integrase"/>
</dbReference>
<proteinExistence type="inferred from homology"/>
<keyword evidence="2" id="KW-0229">DNA integration</keyword>
<dbReference type="EMBL" id="JAFLCK010000002">
    <property type="protein sequence ID" value="MBN8659083.1"/>
    <property type="molecule type" value="Genomic_DNA"/>
</dbReference>
<organism evidence="5 6">
    <name type="scientific">Candidatus Obscuribacter phosphatis</name>
    <dbReference type="NCBI Taxonomy" id="1906157"/>
    <lineage>
        <taxon>Bacteria</taxon>
        <taxon>Bacillati</taxon>
        <taxon>Candidatus Melainabacteria</taxon>
        <taxon>Candidatus Obscuribacterales</taxon>
        <taxon>Candidatus Obscuribacteraceae</taxon>
        <taxon>Candidatus Obscuribacter</taxon>
    </lineage>
</organism>
<evidence type="ECO:0000256" key="1">
    <source>
        <dbReference type="ARBA" id="ARBA00008857"/>
    </source>
</evidence>
<accession>A0A8J7TLJ1</accession>
<dbReference type="PANTHER" id="PTHR30629">
    <property type="entry name" value="PROPHAGE INTEGRASE"/>
    <property type="match status" value="1"/>
</dbReference>
<sequence>MFAGPNPCVGIDRFKTESRERFIKPEELVSFFQSLAEETNETIRDYLFISILTGARQANVLAMRWDEVDLSRGSWRIPKTKNKDSHTVPLTPFAVTILRSRLRANKGAWVFPGKKPGSHLQEPKATWRKVVERAGLANLCVHDLRRTLGSYMAMGNQSQQIIGKALGHKLHTSTLIYARLADDPVRQGMYKAQQEMLEVGDFLQTLNSLYPVSNPAITDKTRPKK</sequence>